<dbReference type="SUPFAM" id="SSF52833">
    <property type="entry name" value="Thioredoxin-like"/>
    <property type="match status" value="1"/>
</dbReference>
<dbReference type="PROSITE" id="PS51352">
    <property type="entry name" value="THIOREDOXIN_2"/>
    <property type="match status" value="1"/>
</dbReference>
<evidence type="ECO:0000256" key="4">
    <source>
        <dbReference type="PIRSR" id="PIRSR000077-4"/>
    </source>
</evidence>
<sequence>MALVAVNSNEEFVREVEQDQGLVIAGFTADWCPHCKVLAPHIQGMAQNFPDLKICRVDVDKCEEISNKYNVQTIPTLAIFKGGQLVVAKMVAGMQPNEIMEFMQSNMQ</sequence>
<evidence type="ECO:0000259" key="5">
    <source>
        <dbReference type="PROSITE" id="PS51352"/>
    </source>
</evidence>
<proteinExistence type="inferred from homology"/>
<dbReference type="InterPro" id="IPR017937">
    <property type="entry name" value="Thioredoxin_CS"/>
</dbReference>
<accession>A0A2X0VK54</accession>
<dbReference type="PIRSF" id="PIRSF000077">
    <property type="entry name" value="Thioredoxin"/>
    <property type="match status" value="1"/>
</dbReference>
<dbReference type="InterPro" id="IPR036249">
    <property type="entry name" value="Thioredoxin-like_sf"/>
</dbReference>
<protein>
    <recommendedName>
        <fullName evidence="3">Thioredoxin</fullName>
    </recommendedName>
</protein>
<evidence type="ECO:0000313" key="7">
    <source>
        <dbReference type="Proteomes" id="UP000250086"/>
    </source>
</evidence>
<dbReference type="Gene3D" id="3.40.30.10">
    <property type="entry name" value="Glutaredoxin"/>
    <property type="match status" value="1"/>
</dbReference>
<evidence type="ECO:0000313" key="6">
    <source>
        <dbReference type="EMBL" id="SPT69848.1"/>
    </source>
</evidence>
<dbReference type="InterPro" id="IPR005746">
    <property type="entry name" value="Thioredoxin"/>
</dbReference>
<keyword evidence="2 4" id="KW-0676">Redox-active center</keyword>
<dbReference type="Proteomes" id="UP000250086">
    <property type="component" value="Unassembled WGS sequence"/>
</dbReference>
<dbReference type="PROSITE" id="PS00194">
    <property type="entry name" value="THIOREDOXIN_1"/>
    <property type="match status" value="1"/>
</dbReference>
<evidence type="ECO:0000256" key="1">
    <source>
        <dbReference type="ARBA" id="ARBA00023157"/>
    </source>
</evidence>
<keyword evidence="7" id="KW-1185">Reference proteome</keyword>
<keyword evidence="1 4" id="KW-1015">Disulfide bond</keyword>
<dbReference type="InterPro" id="IPR013766">
    <property type="entry name" value="Thioredoxin_domain"/>
</dbReference>
<feature type="disulfide bond" description="Redox-active" evidence="4">
    <location>
        <begin position="32"/>
        <end position="35"/>
    </location>
</feature>
<evidence type="ECO:0000256" key="3">
    <source>
        <dbReference type="PIRNR" id="PIRNR000077"/>
    </source>
</evidence>
<feature type="domain" description="Thioredoxin" evidence="5">
    <location>
        <begin position="1"/>
        <end position="108"/>
    </location>
</feature>
<dbReference type="Pfam" id="PF00085">
    <property type="entry name" value="Thioredoxin"/>
    <property type="match status" value="1"/>
</dbReference>
<dbReference type="EMBL" id="UAPV01000001">
    <property type="protein sequence ID" value="SPT69848.1"/>
    <property type="molecule type" value="Genomic_DNA"/>
</dbReference>
<reference evidence="6 7" key="1">
    <citation type="submission" date="2018-06" db="EMBL/GenBank/DDBJ databases">
        <authorList>
            <consortium name="Pathogen Informatics"/>
            <person name="Doyle S."/>
        </authorList>
    </citation>
    <scope>NUCLEOTIDE SEQUENCE [LARGE SCALE GENOMIC DNA]</scope>
    <source>
        <strain evidence="6 7">NCTC13093</strain>
    </source>
</reference>
<comment type="similarity">
    <text evidence="3">Belongs to the thioredoxin family.</text>
</comment>
<dbReference type="GO" id="GO:0015035">
    <property type="term" value="F:protein-disulfide reductase activity"/>
    <property type="evidence" value="ECO:0007669"/>
    <property type="project" value="InterPro"/>
</dbReference>
<dbReference type="OrthoDB" id="9798454at2"/>
<dbReference type="PANTHER" id="PTHR46115">
    <property type="entry name" value="THIOREDOXIN-LIKE PROTEIN 1"/>
    <property type="match status" value="1"/>
</dbReference>
<dbReference type="RefSeq" id="WP_113743985.1">
    <property type="nucleotide sequence ID" value="NZ_UAPU01000007.1"/>
</dbReference>
<gene>
    <name evidence="6" type="primary">trxA_2</name>
    <name evidence="6" type="ORF">NCTC13093_01235</name>
</gene>
<dbReference type="CDD" id="cd02947">
    <property type="entry name" value="TRX_family"/>
    <property type="match status" value="1"/>
</dbReference>
<dbReference type="PRINTS" id="PR00421">
    <property type="entry name" value="THIOREDOXIN"/>
</dbReference>
<dbReference type="AlphaFoldDB" id="A0A2X0VK54"/>
<evidence type="ECO:0000256" key="2">
    <source>
        <dbReference type="ARBA" id="ARBA00023284"/>
    </source>
</evidence>
<name>A0A2X0VK54_9GAMM</name>
<organism evidence="6 7">
    <name type="scientific">Anaerobiospirillum thomasii</name>
    <dbReference type="NCBI Taxonomy" id="179995"/>
    <lineage>
        <taxon>Bacteria</taxon>
        <taxon>Pseudomonadati</taxon>
        <taxon>Pseudomonadota</taxon>
        <taxon>Gammaproteobacteria</taxon>
        <taxon>Aeromonadales</taxon>
        <taxon>Succinivibrionaceae</taxon>
        <taxon>Anaerobiospirillum</taxon>
    </lineage>
</organism>